<proteinExistence type="predicted"/>
<evidence type="ECO:0000313" key="2">
    <source>
        <dbReference type="Proteomes" id="UP000001593"/>
    </source>
</evidence>
<dbReference type="KEGG" id="nve:5512989"/>
<dbReference type="AlphaFoldDB" id="A7S4W6"/>
<dbReference type="InParanoid" id="A7S4W6"/>
<dbReference type="HOGENOM" id="CLU_1009362_0_0_1"/>
<evidence type="ECO:0000313" key="1">
    <source>
        <dbReference type="EMBL" id="EDO41267.1"/>
    </source>
</evidence>
<dbReference type="EMBL" id="DS469580">
    <property type="protein sequence ID" value="EDO41267.1"/>
    <property type="molecule type" value="Genomic_DNA"/>
</dbReference>
<keyword evidence="2" id="KW-1185">Reference proteome</keyword>
<sequence length="276" mass="32512">MGEIEIAQSLRIQHKIDRLRKQDIQLQDIELVLQREKERLLNEYRLVYLDHPQWKREKTFHASGGNRQDAVLELLREIHQQKKEKQILICQTAEKRSKKEIVEIKNAIHDNTGNNKSILSQWYTYMSSKPQGDGCKREGKQLCIEDSLFYNISYQNRGNNEVKNTLTDNFTPRASLFVSHHHPWLTGDRQEMLSFSTRHCGVCVYVLITRTVRTEDTDRNQQTEHNSTKQVYMIQTDPQVASIEKRGRTYIQSSRNPEELIRDLIWTFIDSVVALE</sequence>
<organism evidence="1 2">
    <name type="scientific">Nematostella vectensis</name>
    <name type="common">Starlet sea anemone</name>
    <dbReference type="NCBI Taxonomy" id="45351"/>
    <lineage>
        <taxon>Eukaryota</taxon>
        <taxon>Metazoa</taxon>
        <taxon>Cnidaria</taxon>
        <taxon>Anthozoa</taxon>
        <taxon>Hexacorallia</taxon>
        <taxon>Actiniaria</taxon>
        <taxon>Edwardsiidae</taxon>
        <taxon>Nematostella</taxon>
    </lineage>
</organism>
<accession>A7S4W6</accession>
<dbReference type="Proteomes" id="UP000001593">
    <property type="component" value="Unassembled WGS sequence"/>
</dbReference>
<reference evidence="1 2" key="1">
    <citation type="journal article" date="2007" name="Science">
        <title>Sea anemone genome reveals ancestral eumetazoan gene repertoire and genomic organization.</title>
        <authorList>
            <person name="Putnam N.H."/>
            <person name="Srivastava M."/>
            <person name="Hellsten U."/>
            <person name="Dirks B."/>
            <person name="Chapman J."/>
            <person name="Salamov A."/>
            <person name="Terry A."/>
            <person name="Shapiro H."/>
            <person name="Lindquist E."/>
            <person name="Kapitonov V.V."/>
            <person name="Jurka J."/>
            <person name="Genikhovich G."/>
            <person name="Grigoriev I.V."/>
            <person name="Lucas S.M."/>
            <person name="Steele R.E."/>
            <person name="Finnerty J.R."/>
            <person name="Technau U."/>
            <person name="Martindale M.Q."/>
            <person name="Rokhsar D.S."/>
        </authorList>
    </citation>
    <scope>NUCLEOTIDE SEQUENCE [LARGE SCALE GENOMIC DNA]</scope>
    <source>
        <strain evidence="2">CH2 X CH6</strain>
    </source>
</reference>
<gene>
    <name evidence="1" type="ORF">NEMVEDRAFT_v1g242875</name>
</gene>
<protein>
    <submittedName>
        <fullName evidence="1">Uncharacterized protein</fullName>
    </submittedName>
</protein>
<name>A7S4W6_NEMVE</name>